<keyword evidence="3" id="KW-1185">Reference proteome</keyword>
<dbReference type="Pfam" id="PF05987">
    <property type="entry name" value="DUF898"/>
    <property type="match status" value="1"/>
</dbReference>
<dbReference type="RefSeq" id="WP_115479659.1">
    <property type="nucleotide sequence ID" value="NZ_QRBF01000009.1"/>
</dbReference>
<evidence type="ECO:0000313" key="3">
    <source>
        <dbReference type="Proteomes" id="UP000255334"/>
    </source>
</evidence>
<keyword evidence="1" id="KW-0472">Membrane</keyword>
<feature type="transmembrane region" description="Helical" evidence="1">
    <location>
        <begin position="89"/>
        <end position="108"/>
    </location>
</feature>
<sequence length="389" mass="43695">MHDETMGSGIFLPEINETVVRRSERVHGFEFHGNARDYFRIWIVNVALSIVTLGIYSAWASVRTRRYMYANTSFEGSPFEYRARPIPILRGRLIAAALFATYVIAGHFSRTMQLATMGVVGIFMPWMIVKGLMFRARYSSWRGLHFRFIADYAGAYQWYLLSYVPMGVPLALAGFLSVGGHPIAGALLFLIGMACIYPWIKGHQQQWTAEHHYFGGKAFRFKSELSAYYRIYGAAVGIALLCMIPTGMLLGMIVGAMVKGHVDPKQHPVSVILSTYLCIAPMYLIMWSYIHTRMTNALYNQASLAGYRFQSSLEFWSMFRIYLTNALAIVFTLGLAVPWAKIQMVRYRASCLRVVGEGTLDEFVQSSSSADVSATGTEIDSLLGFDIGL</sequence>
<dbReference type="AlphaFoldDB" id="A0A370WXA2"/>
<feature type="transmembrane region" description="Helical" evidence="1">
    <location>
        <begin position="39"/>
        <end position="59"/>
    </location>
</feature>
<keyword evidence="1" id="KW-1133">Transmembrane helix</keyword>
<evidence type="ECO:0000256" key="1">
    <source>
        <dbReference type="SAM" id="Phobius"/>
    </source>
</evidence>
<name>A0A370WXA2_9GAMM</name>
<comment type="caution">
    <text evidence="2">The sequence shown here is derived from an EMBL/GenBank/DDBJ whole genome shotgun (WGS) entry which is preliminary data.</text>
</comment>
<keyword evidence="1" id="KW-0812">Transmembrane</keyword>
<feature type="transmembrane region" description="Helical" evidence="1">
    <location>
        <begin position="182"/>
        <end position="200"/>
    </location>
</feature>
<protein>
    <submittedName>
        <fullName evidence="2">DUF898 domain-containing protein</fullName>
    </submittedName>
</protein>
<dbReference type="EMBL" id="QRBF01000009">
    <property type="protein sequence ID" value="RDS80657.1"/>
    <property type="molecule type" value="Genomic_DNA"/>
</dbReference>
<dbReference type="OrthoDB" id="9765721at2"/>
<feature type="transmembrane region" description="Helical" evidence="1">
    <location>
        <begin position="321"/>
        <end position="340"/>
    </location>
</feature>
<accession>A0A370WXA2</accession>
<feature type="transmembrane region" description="Helical" evidence="1">
    <location>
        <begin position="269"/>
        <end position="290"/>
    </location>
</feature>
<feature type="transmembrane region" description="Helical" evidence="1">
    <location>
        <begin position="114"/>
        <end position="134"/>
    </location>
</feature>
<dbReference type="Proteomes" id="UP000255334">
    <property type="component" value="Unassembled WGS sequence"/>
</dbReference>
<proteinExistence type="predicted"/>
<organism evidence="2 3">
    <name type="scientific">Dyella psychrodurans</name>
    <dbReference type="NCBI Taxonomy" id="1927960"/>
    <lineage>
        <taxon>Bacteria</taxon>
        <taxon>Pseudomonadati</taxon>
        <taxon>Pseudomonadota</taxon>
        <taxon>Gammaproteobacteria</taxon>
        <taxon>Lysobacterales</taxon>
        <taxon>Rhodanobacteraceae</taxon>
        <taxon>Dyella</taxon>
    </lineage>
</organism>
<dbReference type="InterPro" id="IPR010295">
    <property type="entry name" value="DUF898"/>
</dbReference>
<feature type="transmembrane region" description="Helical" evidence="1">
    <location>
        <begin position="231"/>
        <end position="257"/>
    </location>
</feature>
<feature type="transmembrane region" description="Helical" evidence="1">
    <location>
        <begin position="155"/>
        <end position="176"/>
    </location>
</feature>
<evidence type="ECO:0000313" key="2">
    <source>
        <dbReference type="EMBL" id="RDS80657.1"/>
    </source>
</evidence>
<reference evidence="2 3" key="1">
    <citation type="submission" date="2018-07" db="EMBL/GenBank/DDBJ databases">
        <title>Dyella monticola sp. nov. and Dyella psychrodurans sp. nov. isolated from monsoon evergreen broad-leaved forest soil of Dinghu Mountain, China.</title>
        <authorList>
            <person name="Gao Z."/>
            <person name="Qiu L."/>
        </authorList>
    </citation>
    <scope>NUCLEOTIDE SEQUENCE [LARGE SCALE GENOMIC DNA]</scope>
    <source>
        <strain evidence="2 3">4MSK11</strain>
    </source>
</reference>
<gene>
    <name evidence="2" type="ORF">DWU99_18945</name>
</gene>